<feature type="transmembrane region" description="Helical" evidence="6">
    <location>
        <begin position="258"/>
        <end position="280"/>
    </location>
</feature>
<feature type="transmembrane region" description="Helical" evidence="6">
    <location>
        <begin position="220"/>
        <end position="246"/>
    </location>
</feature>
<evidence type="ECO:0000313" key="7">
    <source>
        <dbReference type="EMBL" id="RUS79412.1"/>
    </source>
</evidence>
<keyword evidence="3 6" id="KW-1133">Transmembrane helix</keyword>
<evidence type="ECO:0000256" key="4">
    <source>
        <dbReference type="ARBA" id="ARBA00023136"/>
    </source>
</evidence>
<keyword evidence="8" id="KW-1185">Reference proteome</keyword>
<evidence type="ECO:0008006" key="9">
    <source>
        <dbReference type="Google" id="ProtNLM"/>
    </source>
</evidence>
<feature type="transmembrane region" description="Helical" evidence="6">
    <location>
        <begin position="195"/>
        <end position="214"/>
    </location>
</feature>
<reference evidence="7 8" key="1">
    <citation type="submission" date="2019-01" db="EMBL/GenBank/DDBJ databases">
        <title>A draft genome assembly of the solar-powered sea slug Elysia chlorotica.</title>
        <authorList>
            <person name="Cai H."/>
            <person name="Li Q."/>
            <person name="Fang X."/>
            <person name="Li J."/>
            <person name="Curtis N.E."/>
            <person name="Altenburger A."/>
            <person name="Shibata T."/>
            <person name="Feng M."/>
            <person name="Maeda T."/>
            <person name="Schwartz J.A."/>
            <person name="Shigenobu S."/>
            <person name="Lundholm N."/>
            <person name="Nishiyama T."/>
            <person name="Yang H."/>
            <person name="Hasebe M."/>
            <person name="Li S."/>
            <person name="Pierce S.K."/>
            <person name="Wang J."/>
        </authorList>
    </citation>
    <scope>NUCLEOTIDE SEQUENCE [LARGE SCALE GENOMIC DNA]</scope>
    <source>
        <strain evidence="7">EC2010</strain>
        <tissue evidence="7">Whole organism of an adult</tissue>
    </source>
</reference>
<gene>
    <name evidence="7" type="ORF">EGW08_012825</name>
</gene>
<feature type="transmembrane region" description="Helical" evidence="6">
    <location>
        <begin position="165"/>
        <end position="183"/>
    </location>
</feature>
<evidence type="ECO:0000256" key="1">
    <source>
        <dbReference type="ARBA" id="ARBA00004141"/>
    </source>
</evidence>
<feature type="transmembrane region" description="Helical" evidence="6">
    <location>
        <begin position="92"/>
        <end position="112"/>
    </location>
</feature>
<feature type="transmembrane region" description="Helical" evidence="6">
    <location>
        <begin position="372"/>
        <end position="390"/>
    </location>
</feature>
<protein>
    <recommendedName>
        <fullName evidence="9">Major facilitator superfamily (MFS) profile domain-containing protein</fullName>
    </recommendedName>
</protein>
<proteinExistence type="predicted"/>
<evidence type="ECO:0000256" key="6">
    <source>
        <dbReference type="SAM" id="Phobius"/>
    </source>
</evidence>
<dbReference type="SUPFAM" id="SSF103473">
    <property type="entry name" value="MFS general substrate transporter"/>
    <property type="match status" value="1"/>
</dbReference>
<dbReference type="PANTHER" id="PTHR23507">
    <property type="entry name" value="ZGC:174356"/>
    <property type="match status" value="1"/>
</dbReference>
<feature type="transmembrane region" description="Helical" evidence="6">
    <location>
        <begin position="410"/>
        <end position="428"/>
    </location>
</feature>
<feature type="transmembrane region" description="Helical" evidence="6">
    <location>
        <begin position="286"/>
        <end position="308"/>
    </location>
</feature>
<evidence type="ECO:0000256" key="3">
    <source>
        <dbReference type="ARBA" id="ARBA00022989"/>
    </source>
</evidence>
<feature type="compositionally biased region" description="Basic and acidic residues" evidence="5">
    <location>
        <begin position="48"/>
        <end position="63"/>
    </location>
</feature>
<feature type="compositionally biased region" description="Polar residues" evidence="5">
    <location>
        <begin position="29"/>
        <end position="41"/>
    </location>
</feature>
<dbReference type="AlphaFoldDB" id="A0A3S1HHE9"/>
<organism evidence="7 8">
    <name type="scientific">Elysia chlorotica</name>
    <name type="common">Eastern emerald elysia</name>
    <name type="synonym">Sea slug</name>
    <dbReference type="NCBI Taxonomy" id="188477"/>
    <lineage>
        <taxon>Eukaryota</taxon>
        <taxon>Metazoa</taxon>
        <taxon>Spiralia</taxon>
        <taxon>Lophotrochozoa</taxon>
        <taxon>Mollusca</taxon>
        <taxon>Gastropoda</taxon>
        <taxon>Heterobranchia</taxon>
        <taxon>Euthyneura</taxon>
        <taxon>Panpulmonata</taxon>
        <taxon>Sacoglossa</taxon>
        <taxon>Placobranchoidea</taxon>
        <taxon>Plakobranchidae</taxon>
        <taxon>Elysia</taxon>
    </lineage>
</organism>
<dbReference type="Gene3D" id="1.20.1250.20">
    <property type="entry name" value="MFS general substrate transporter like domains"/>
    <property type="match status" value="1"/>
</dbReference>
<name>A0A3S1HHE9_ELYCH</name>
<evidence type="ECO:0000313" key="8">
    <source>
        <dbReference type="Proteomes" id="UP000271974"/>
    </source>
</evidence>
<dbReference type="GO" id="GO:0016020">
    <property type="term" value="C:membrane"/>
    <property type="evidence" value="ECO:0007669"/>
    <property type="project" value="UniProtKB-SubCell"/>
</dbReference>
<sequence length="583" mass="63681">MASGCDETKPLLDKKSSSSFRGHGGSMSGWHQTYSPDQQKPNLLPFGEEMHPRDGSRTRQNRDGEEDEESNDPDPPITAVGHSVTESVRAKVALVAVTVCYFLGYTPAMVIMNPLLYDRMAEDGDHQFNTSSQMPCVANHSHSALNASWIEAQDALERRVSTLELFLHLTTYLPAVLPILALGPITDTYGRKVGFLLPIAGTLIKQIVYIVVVARRLPLSLLYVAHIIEACGGSFAAMLSVVFSVVSDVTRVGQGRSGWVAAMEALQTLAAAAAQIYTAQWMRHGYVPPLVCALCMCCVAFTLATFLLPETRACATGRSGQASSDEQSNGMWRTTLSTCWNTVKESAAVYCKDDASDQENPRQTRILSKRRLCLAIFTLVVAVNFSRTGVEALFQLKYPLCWAATEVYQFNGFRIFLSWVAILVTLAVTQRIFKMADRYVAIVGVVSSILSNAALSLADNDVMVYEAAVVGYMTRSTIPMLRSVLSSIVGHAHQGAVYAGLGCIESLGASVFSTAANRIYYASLSYWAGQVFLVFACIMVIALALLVVLNVLFIRERNRMVIDPSQMSIQDDPIAADSIECPR</sequence>
<keyword evidence="2 6" id="KW-0812">Transmembrane</keyword>
<evidence type="ECO:0000256" key="5">
    <source>
        <dbReference type="SAM" id="MobiDB-lite"/>
    </source>
</evidence>
<dbReference type="GO" id="GO:0022857">
    <property type="term" value="F:transmembrane transporter activity"/>
    <property type="evidence" value="ECO:0007669"/>
    <property type="project" value="TreeGrafter"/>
</dbReference>
<dbReference type="InterPro" id="IPR036259">
    <property type="entry name" value="MFS_trans_sf"/>
</dbReference>
<dbReference type="PANTHER" id="PTHR23507:SF1">
    <property type="entry name" value="FI18259P1-RELATED"/>
    <property type="match status" value="1"/>
</dbReference>
<dbReference type="EMBL" id="RQTK01000452">
    <property type="protein sequence ID" value="RUS79412.1"/>
    <property type="molecule type" value="Genomic_DNA"/>
</dbReference>
<feature type="transmembrane region" description="Helical" evidence="6">
    <location>
        <begin position="531"/>
        <end position="553"/>
    </location>
</feature>
<feature type="region of interest" description="Disordered" evidence="5">
    <location>
        <begin position="1"/>
        <end position="80"/>
    </location>
</feature>
<dbReference type="OrthoDB" id="419734at2759"/>
<evidence type="ECO:0000256" key="2">
    <source>
        <dbReference type="ARBA" id="ARBA00022692"/>
    </source>
</evidence>
<comment type="subcellular location">
    <subcellularLocation>
        <location evidence="1">Membrane</location>
        <topology evidence="1">Multi-pass membrane protein</topology>
    </subcellularLocation>
</comment>
<comment type="caution">
    <text evidence="7">The sequence shown here is derived from an EMBL/GenBank/DDBJ whole genome shotgun (WGS) entry which is preliminary data.</text>
</comment>
<accession>A0A3S1HHE9</accession>
<dbReference type="Proteomes" id="UP000271974">
    <property type="component" value="Unassembled WGS sequence"/>
</dbReference>
<feature type="transmembrane region" description="Helical" evidence="6">
    <location>
        <begin position="440"/>
        <end position="458"/>
    </location>
</feature>
<feature type="compositionally biased region" description="Basic and acidic residues" evidence="5">
    <location>
        <begin position="1"/>
        <end position="16"/>
    </location>
</feature>
<keyword evidence="4 6" id="KW-0472">Membrane</keyword>